<gene>
    <name evidence="2" type="ORF">EGYM00392_LOCUS53407</name>
</gene>
<protein>
    <recommendedName>
        <fullName evidence="3">Cadherin domain-containing protein</fullName>
    </recommendedName>
</protein>
<evidence type="ECO:0008006" key="3">
    <source>
        <dbReference type="Google" id="ProtNLM"/>
    </source>
</evidence>
<proteinExistence type="predicted"/>
<evidence type="ECO:0000313" key="2">
    <source>
        <dbReference type="EMBL" id="CAD9042230.1"/>
    </source>
</evidence>
<name>A0A7S1JF43_9EUGL</name>
<dbReference type="AlphaFoldDB" id="A0A7S1JF43"/>
<reference evidence="2" key="1">
    <citation type="submission" date="2021-01" db="EMBL/GenBank/DDBJ databases">
        <authorList>
            <person name="Corre E."/>
            <person name="Pelletier E."/>
            <person name="Niang G."/>
            <person name="Scheremetjew M."/>
            <person name="Finn R."/>
            <person name="Kale V."/>
            <person name="Holt S."/>
            <person name="Cochrane G."/>
            <person name="Meng A."/>
            <person name="Brown T."/>
            <person name="Cohen L."/>
        </authorList>
    </citation>
    <scope>NUCLEOTIDE SEQUENCE</scope>
    <source>
        <strain evidence="2">NIES-381</strain>
    </source>
</reference>
<dbReference type="EMBL" id="HBGA01145996">
    <property type="protein sequence ID" value="CAD9042230.1"/>
    <property type="molecule type" value="Transcribed_RNA"/>
</dbReference>
<evidence type="ECO:0000256" key="1">
    <source>
        <dbReference type="SAM" id="SignalP"/>
    </source>
</evidence>
<sequence>MARWGLARWGVLLTILLATSALVDAANIKQREFTKQSITFAPIIHQEAFNYDMLETNPFYLGHPITIEDKDAPPLCQELLTLTVLSGGGTVHFWPGFTDYRNGFPFHDTTTWSDGTGTATLLGNLKQINWALSNVKYIPVKYYTGSVTIEIKINQMGCGGGLDRDITSNVFLNILPTNDRPVINLRGHHDRAVHLSSIEDVPVTLTFDLHDVDAGTASMELNITCGNGQIRIQPPIPYAFMNFRHLTPTFISISGNQFDFRQHLLENLTFIPDEHYHGLATVTVSVSDLGNNGAGGPLGDAVTVVLNVNAAWDPFQLNISFPGCDEDAQDVPVTITFFDRDMPEEDKLINYLTCIVTVDHGQIKFGKSATTITHTTSGTQNVYALWGTYRWIERSLNGTTFTPDSDFNGNAPLTVSFSDYHSSPHIQASPLRNVTKTLQLAVSAVNDAPRMLGTDRTWHARVGEYLILTELSAYDVDANPLTDLIDVEINSTHGEVTLGWRPYWLAPPAFVDQSVLPGGTHKDNTVGFKFTTTMDGLNKILGSIHDDHRGLGYRNTQSLPSAIHYIDHKVAGVDYVTIKISDRGVSGAGGPQSATFAIKITAYVDQYPTCASFLQTHSQYCGCYFQVDHSNVTQEEWTTVPVTFPSTLFLKETRPVRYTQGCCNLYHTATSGSPPQLTRVAEMGLCSAPPNL</sequence>
<feature type="signal peptide" evidence="1">
    <location>
        <begin position="1"/>
        <end position="25"/>
    </location>
</feature>
<keyword evidence="1" id="KW-0732">Signal</keyword>
<organism evidence="2">
    <name type="scientific">Eutreptiella gymnastica</name>
    <dbReference type="NCBI Taxonomy" id="73025"/>
    <lineage>
        <taxon>Eukaryota</taxon>
        <taxon>Discoba</taxon>
        <taxon>Euglenozoa</taxon>
        <taxon>Euglenida</taxon>
        <taxon>Spirocuta</taxon>
        <taxon>Euglenophyceae</taxon>
        <taxon>Eutreptiales</taxon>
        <taxon>Eutreptiaceae</taxon>
        <taxon>Eutreptiella</taxon>
    </lineage>
</organism>
<accession>A0A7S1JF43</accession>
<feature type="chain" id="PRO_5031259111" description="Cadherin domain-containing protein" evidence="1">
    <location>
        <begin position="26"/>
        <end position="692"/>
    </location>
</feature>